<feature type="compositionally biased region" description="Polar residues" evidence="10">
    <location>
        <begin position="427"/>
        <end position="436"/>
    </location>
</feature>
<evidence type="ECO:0000256" key="1">
    <source>
        <dbReference type="ARBA" id="ARBA00022478"/>
    </source>
</evidence>
<evidence type="ECO:0000256" key="3">
    <source>
        <dbReference type="ARBA" id="ARBA00022679"/>
    </source>
</evidence>
<proteinExistence type="inferred from homology"/>
<dbReference type="GO" id="GO:1990077">
    <property type="term" value="C:primosome complex"/>
    <property type="evidence" value="ECO:0007669"/>
    <property type="project" value="UniProtKB-KW"/>
</dbReference>
<evidence type="ECO:0000256" key="6">
    <source>
        <dbReference type="ARBA" id="ARBA00022723"/>
    </source>
</evidence>
<dbReference type="Proteomes" id="UP000199170">
    <property type="component" value="Unassembled WGS sequence"/>
</dbReference>
<dbReference type="OrthoDB" id="8643at2157"/>
<dbReference type="CDD" id="cd01029">
    <property type="entry name" value="TOPRIM_primases"/>
    <property type="match status" value="1"/>
</dbReference>
<gene>
    <name evidence="9" type="primary">dnaG</name>
    <name evidence="12" type="ORF">SAMN04487946_102358</name>
</gene>
<name>A0A1H3EML7_9EURY</name>
<dbReference type="Pfam" id="PF13662">
    <property type="entry name" value="Toprim_4"/>
    <property type="match status" value="1"/>
</dbReference>
<dbReference type="PANTHER" id="PTHR30313">
    <property type="entry name" value="DNA PRIMASE"/>
    <property type="match status" value="1"/>
</dbReference>
<evidence type="ECO:0000256" key="4">
    <source>
        <dbReference type="ARBA" id="ARBA00022695"/>
    </source>
</evidence>
<dbReference type="PANTHER" id="PTHR30313:SF2">
    <property type="entry name" value="DNA PRIMASE"/>
    <property type="match status" value="1"/>
</dbReference>
<evidence type="ECO:0000259" key="11">
    <source>
        <dbReference type="PROSITE" id="PS50880"/>
    </source>
</evidence>
<evidence type="ECO:0000256" key="7">
    <source>
        <dbReference type="ARBA" id="ARBA00022842"/>
    </source>
</evidence>
<reference evidence="13" key="1">
    <citation type="submission" date="2016-10" db="EMBL/GenBank/DDBJ databases">
        <authorList>
            <person name="Varghese N."/>
            <person name="Submissions S."/>
        </authorList>
    </citation>
    <scope>NUCLEOTIDE SEQUENCE [LARGE SCALE GENOMIC DNA]</scope>
    <source>
        <strain evidence="13">CGMCC 1.10118</strain>
    </source>
</reference>
<evidence type="ECO:0000256" key="8">
    <source>
        <dbReference type="ARBA" id="ARBA00023163"/>
    </source>
</evidence>
<keyword evidence="6" id="KW-0479">Metal-binding</keyword>
<keyword evidence="3 9" id="KW-0808">Transferase</keyword>
<dbReference type="GO" id="GO:0046872">
    <property type="term" value="F:metal ion binding"/>
    <property type="evidence" value="ECO:0007669"/>
    <property type="project" value="UniProtKB-KW"/>
</dbReference>
<keyword evidence="5 9" id="KW-0235">DNA replication</keyword>
<dbReference type="InterPro" id="IPR050219">
    <property type="entry name" value="DnaG_primase"/>
</dbReference>
<dbReference type="STRING" id="660517.SAMN04487946_102358"/>
<evidence type="ECO:0000256" key="5">
    <source>
        <dbReference type="ARBA" id="ARBA00022705"/>
    </source>
</evidence>
<keyword evidence="4 9" id="KW-0548">Nucleotidyltransferase</keyword>
<comment type="subunit">
    <text evidence="9">Forms a ternary complex with MCM helicase and DNA.</text>
</comment>
<evidence type="ECO:0000256" key="9">
    <source>
        <dbReference type="HAMAP-Rule" id="MF_00007"/>
    </source>
</evidence>
<accession>A0A1H3EML7</accession>
<dbReference type="InterPro" id="IPR006171">
    <property type="entry name" value="TOPRIM_dom"/>
</dbReference>
<feature type="compositionally biased region" description="Basic and acidic residues" evidence="10">
    <location>
        <begin position="511"/>
        <end position="524"/>
    </location>
</feature>
<dbReference type="GO" id="GO:0006269">
    <property type="term" value="P:DNA replication, synthesis of primer"/>
    <property type="evidence" value="ECO:0007669"/>
    <property type="project" value="UniProtKB-UniRule"/>
</dbReference>
<protein>
    <recommendedName>
        <fullName evidence="9">DNA primase DnaG</fullName>
        <ecNumber evidence="9">2.7.7.101</ecNumber>
    </recommendedName>
</protein>
<dbReference type="EMBL" id="FNPB01000002">
    <property type="protein sequence ID" value="SDX79408.1"/>
    <property type="molecule type" value="Genomic_DNA"/>
</dbReference>
<dbReference type="SUPFAM" id="SSF56731">
    <property type="entry name" value="DNA primase core"/>
    <property type="match status" value="1"/>
</dbReference>
<evidence type="ECO:0000313" key="13">
    <source>
        <dbReference type="Proteomes" id="UP000199170"/>
    </source>
</evidence>
<comment type="catalytic activity">
    <reaction evidence="9">
        <text>ssDNA + n NTP = ssDNA/pppN(pN)n-1 hybrid + (n-1) diphosphate.</text>
        <dbReference type="EC" id="2.7.7.101"/>
    </reaction>
</comment>
<keyword evidence="1 9" id="KW-0240">DNA-directed RNA polymerase</keyword>
<dbReference type="GO" id="GO:0000178">
    <property type="term" value="C:exosome (RNase complex)"/>
    <property type="evidence" value="ECO:0007669"/>
    <property type="project" value="InterPro"/>
</dbReference>
<feature type="compositionally biased region" description="Acidic residues" evidence="10">
    <location>
        <begin position="439"/>
        <end position="448"/>
    </location>
</feature>
<feature type="domain" description="Toprim" evidence="11">
    <location>
        <begin position="167"/>
        <end position="253"/>
    </location>
</feature>
<dbReference type="PROSITE" id="PS50880">
    <property type="entry name" value="TOPRIM"/>
    <property type="match status" value="1"/>
</dbReference>
<dbReference type="InterPro" id="IPR020607">
    <property type="entry name" value="Primase_DnaG_arc"/>
</dbReference>
<comment type="similarity">
    <text evidence="9">Belongs to the archaeal DnaG primase family.</text>
</comment>
<dbReference type="Gene3D" id="3.40.1360.10">
    <property type="match status" value="1"/>
</dbReference>
<dbReference type="GO" id="GO:0003899">
    <property type="term" value="F:DNA-directed RNA polymerase activity"/>
    <property type="evidence" value="ECO:0007669"/>
    <property type="project" value="UniProtKB-UniRule"/>
</dbReference>
<feature type="compositionally biased region" description="Basic and acidic residues" evidence="10">
    <location>
        <begin position="340"/>
        <end position="350"/>
    </location>
</feature>
<sequence length="615" mass="64021">MEDTEKYLIHAAITADGVVERSDVVGAIFGQTEGLLGDDLDLRDLQQSSKVGRIDVEIDSQNGQSFGTVTIASSLDRVKTAILAASLETITRVGPCRATVEVTDIEDVREAKRREVVERAKELLSESFDESVMSSNEILSEVKESVRIEDISEYQGLPAGPNVADSDAVVVVEGRADVLTLLSYGIKNAIAVEGTNVPEAIAELTQERTTTAFLDGDRGGELILRELTQVGDVDYVAFAPSGRSVEDLERHEVFTALRDKVALESFTFGSETDAAADDVEEPDARAGGDVTDPRTGSPTTESAAHPAVDRRSMPEAVDVDADRSASSECTSPSESPGEAVRAEAEGRESNGDAPSPGSTDPADATDPAGSSDPADETDPADGSDSTDAFETPDVTDHAEPPHPTDGDADPEELTATVVESDDPDTDVTGSTDSTAAVSEGDESAEDVGDSAATTDQPVDSDDAGDGDSSTADDADATAAETDTSAAETDTAADDSDAPADPDAAAGDDSTDDRPQSLADHVREVIDDGSETIRLLDADLVAVEERPVTDAFDALSSTDPAPYAAVVDGEFSQRLLDVAAQRGVEHAVAASTGEFVKKPVGVRLLTADQLATSVAN</sequence>
<feature type="compositionally biased region" description="Low complexity" evidence="10">
    <location>
        <begin position="476"/>
        <end position="489"/>
    </location>
</feature>
<dbReference type="EC" id="2.7.7.101" evidence="9"/>
<dbReference type="InterPro" id="IPR034154">
    <property type="entry name" value="TOPRIM_DnaG/twinkle"/>
</dbReference>
<dbReference type="SMART" id="SM00493">
    <property type="entry name" value="TOPRIM"/>
    <property type="match status" value="1"/>
</dbReference>
<feature type="region of interest" description="Disordered" evidence="10">
    <location>
        <begin position="272"/>
        <end position="524"/>
    </location>
</feature>
<feature type="compositionally biased region" description="Low complexity" evidence="10">
    <location>
        <begin position="326"/>
        <end position="339"/>
    </location>
</feature>
<comment type="function">
    <text evidence="9">RNA polymerase that catalyzes the synthesis of short RNA molecules used as primers for DNA polymerase during DNA replication.</text>
</comment>
<keyword evidence="13" id="KW-1185">Reference proteome</keyword>
<keyword evidence="7" id="KW-0460">Magnesium</keyword>
<dbReference type="RefSeq" id="WP_089765915.1">
    <property type="nucleotide sequence ID" value="NZ_FNPB01000002.1"/>
</dbReference>
<dbReference type="GO" id="GO:0005737">
    <property type="term" value="C:cytoplasm"/>
    <property type="evidence" value="ECO:0007669"/>
    <property type="project" value="TreeGrafter"/>
</dbReference>
<feature type="compositionally biased region" description="Acidic residues" evidence="10">
    <location>
        <begin position="490"/>
        <end position="499"/>
    </location>
</feature>
<organism evidence="12 13">
    <name type="scientific">Halobellus clavatus</name>
    <dbReference type="NCBI Taxonomy" id="660517"/>
    <lineage>
        <taxon>Archaea</taxon>
        <taxon>Methanobacteriati</taxon>
        <taxon>Methanobacteriota</taxon>
        <taxon>Stenosarchaea group</taxon>
        <taxon>Halobacteria</taxon>
        <taxon>Halobacteriales</taxon>
        <taxon>Haloferacaceae</taxon>
        <taxon>Halobellus</taxon>
    </lineage>
</organism>
<dbReference type="GO" id="GO:0000428">
    <property type="term" value="C:DNA-directed RNA polymerase complex"/>
    <property type="evidence" value="ECO:0007669"/>
    <property type="project" value="UniProtKB-KW"/>
</dbReference>
<feature type="compositionally biased region" description="Basic and acidic residues" evidence="10">
    <location>
        <begin position="394"/>
        <end position="405"/>
    </location>
</feature>
<evidence type="ECO:0000256" key="10">
    <source>
        <dbReference type="SAM" id="MobiDB-lite"/>
    </source>
</evidence>
<dbReference type="HAMAP" id="MF_00007">
    <property type="entry name" value="DNA_primase_DnaG_arc"/>
    <property type="match status" value="1"/>
</dbReference>
<evidence type="ECO:0000256" key="2">
    <source>
        <dbReference type="ARBA" id="ARBA00022515"/>
    </source>
</evidence>
<evidence type="ECO:0000313" key="12">
    <source>
        <dbReference type="EMBL" id="SDX79408.1"/>
    </source>
</evidence>
<dbReference type="AlphaFoldDB" id="A0A1H3EML7"/>
<keyword evidence="2 9" id="KW-0639">Primosome</keyword>
<keyword evidence="8 9" id="KW-0804">Transcription</keyword>
<dbReference type="NCBIfam" id="NF003108">
    <property type="entry name" value="PRK04031.1-1"/>
    <property type="match status" value="1"/>
</dbReference>
<feature type="compositionally biased region" description="Acidic residues" evidence="10">
    <location>
        <begin position="458"/>
        <end position="475"/>
    </location>
</feature>
<dbReference type="GO" id="GO:0008143">
    <property type="term" value="F:poly(A) binding"/>
    <property type="evidence" value="ECO:0007669"/>
    <property type="project" value="InterPro"/>
</dbReference>